<feature type="chain" id="PRO_5046562744" evidence="1">
    <location>
        <begin position="24"/>
        <end position="112"/>
    </location>
</feature>
<evidence type="ECO:0000313" key="3">
    <source>
        <dbReference type="Proteomes" id="UP000663686"/>
    </source>
</evidence>
<sequence>MITCFPHSLLTPTVFLMAVLAPAISFGNAVTEEPALLAAMLRELNAIDRLATSPLAVSEKGSRRHHFDYRRLRADVQIVSAGIQQYLSPQRALPRDDVAIEGDYRDHALAEQ</sequence>
<protein>
    <submittedName>
        <fullName evidence="2">Raqprd family integrative conjugative element protein</fullName>
    </submittedName>
</protein>
<gene>
    <name evidence="2" type="ORF">JN757_14480</name>
</gene>
<feature type="signal peptide" evidence="1">
    <location>
        <begin position="1"/>
        <end position="23"/>
    </location>
</feature>
<reference evidence="2 3" key="1">
    <citation type="submission" date="2021-02" db="EMBL/GenBank/DDBJ databases">
        <authorList>
            <person name="Cea Torrescassana E."/>
        </authorList>
    </citation>
    <scope>NUCLEOTIDE SEQUENCE [LARGE SCALE GENOMIC DNA]</scope>
    <source>
        <strain evidence="2 3">CT364</strain>
    </source>
</reference>
<dbReference type="NCBIfam" id="TIGR01690">
    <property type="entry name" value="ICE_RAQPRD"/>
    <property type="match status" value="1"/>
</dbReference>
<accession>A0ABX7G9P9</accession>
<dbReference type="Proteomes" id="UP000663686">
    <property type="component" value="Chromosome"/>
</dbReference>
<reference evidence="2 3" key="2">
    <citation type="submission" date="2021-03" db="EMBL/GenBank/DDBJ databases">
        <title>P. granadensis CT364 genome publication.</title>
        <authorList>
            <person name="Stach J."/>
            <person name="Montero-Calasanz Md.C."/>
        </authorList>
    </citation>
    <scope>NUCLEOTIDE SEQUENCE [LARGE SCALE GENOMIC DNA]</scope>
    <source>
        <strain evidence="2 3">CT364</strain>
    </source>
</reference>
<dbReference type="EMBL" id="CP069352">
    <property type="protein sequence ID" value="QRK81801.1"/>
    <property type="molecule type" value="Genomic_DNA"/>
</dbReference>
<dbReference type="RefSeq" id="WP_203417955.1">
    <property type="nucleotide sequence ID" value="NZ_CP069352.1"/>
</dbReference>
<dbReference type="Pfam" id="PF09686">
    <property type="entry name" value="Plasmid_RAQPRD"/>
    <property type="match status" value="1"/>
</dbReference>
<dbReference type="InterPro" id="IPR019110">
    <property type="entry name" value="Uncharacterised_RAQPRD"/>
</dbReference>
<organism evidence="2 3">
    <name type="scientific">Pseudomonas granadensis</name>
    <dbReference type="NCBI Taxonomy" id="1421430"/>
    <lineage>
        <taxon>Bacteria</taxon>
        <taxon>Pseudomonadati</taxon>
        <taxon>Pseudomonadota</taxon>
        <taxon>Gammaproteobacteria</taxon>
        <taxon>Pseudomonadales</taxon>
        <taxon>Pseudomonadaceae</taxon>
        <taxon>Pseudomonas</taxon>
    </lineage>
</organism>
<evidence type="ECO:0000313" key="2">
    <source>
        <dbReference type="EMBL" id="QRK81801.1"/>
    </source>
</evidence>
<keyword evidence="1" id="KW-0732">Signal</keyword>
<keyword evidence="3" id="KW-1185">Reference proteome</keyword>
<evidence type="ECO:0000256" key="1">
    <source>
        <dbReference type="SAM" id="SignalP"/>
    </source>
</evidence>
<name>A0ABX7G9P9_9PSED</name>
<proteinExistence type="predicted"/>